<dbReference type="EMBL" id="QGNW01000320">
    <property type="protein sequence ID" value="RVW76978.1"/>
    <property type="molecule type" value="Genomic_DNA"/>
</dbReference>
<feature type="compositionally biased region" description="Basic and acidic residues" evidence="1">
    <location>
        <begin position="536"/>
        <end position="555"/>
    </location>
</feature>
<feature type="region of interest" description="Disordered" evidence="1">
    <location>
        <begin position="504"/>
        <end position="572"/>
    </location>
</feature>
<keyword evidence="2" id="KW-0812">Transmembrane</keyword>
<evidence type="ECO:0000313" key="3">
    <source>
        <dbReference type="EMBL" id="RVW76978.1"/>
    </source>
</evidence>
<feature type="transmembrane region" description="Helical" evidence="2">
    <location>
        <begin position="113"/>
        <end position="138"/>
    </location>
</feature>
<gene>
    <name evidence="3" type="ORF">CK203_055549</name>
</gene>
<dbReference type="AlphaFoldDB" id="A0A438GXT0"/>
<comment type="caution">
    <text evidence="3">The sequence shown here is derived from an EMBL/GenBank/DDBJ whole genome shotgun (WGS) entry which is preliminary data.</text>
</comment>
<keyword evidence="2" id="KW-1133">Transmembrane helix</keyword>
<evidence type="ECO:0000313" key="4">
    <source>
        <dbReference type="Proteomes" id="UP000288805"/>
    </source>
</evidence>
<evidence type="ECO:0000256" key="1">
    <source>
        <dbReference type="SAM" id="MobiDB-lite"/>
    </source>
</evidence>
<dbReference type="Proteomes" id="UP000288805">
    <property type="component" value="Unassembled WGS sequence"/>
</dbReference>
<keyword evidence="2" id="KW-0472">Membrane</keyword>
<evidence type="ECO:0000256" key="2">
    <source>
        <dbReference type="SAM" id="Phobius"/>
    </source>
</evidence>
<feature type="region of interest" description="Disordered" evidence="1">
    <location>
        <begin position="198"/>
        <end position="217"/>
    </location>
</feature>
<accession>A0A438GXT0</accession>
<organism evidence="3 4">
    <name type="scientific">Vitis vinifera</name>
    <name type="common">Grape</name>
    <dbReference type="NCBI Taxonomy" id="29760"/>
    <lineage>
        <taxon>Eukaryota</taxon>
        <taxon>Viridiplantae</taxon>
        <taxon>Streptophyta</taxon>
        <taxon>Embryophyta</taxon>
        <taxon>Tracheophyta</taxon>
        <taxon>Spermatophyta</taxon>
        <taxon>Magnoliopsida</taxon>
        <taxon>eudicotyledons</taxon>
        <taxon>Gunneridae</taxon>
        <taxon>Pentapetalae</taxon>
        <taxon>rosids</taxon>
        <taxon>Vitales</taxon>
        <taxon>Vitaceae</taxon>
        <taxon>Viteae</taxon>
        <taxon>Vitis</taxon>
    </lineage>
</organism>
<feature type="transmembrane region" description="Helical" evidence="2">
    <location>
        <begin position="153"/>
        <end position="173"/>
    </location>
</feature>
<sequence>MDSSLRCGKENSTPIPEFEPYASLHKDVRMGRVPSTDLVSASHGPVYQRRFEAIKEIFDAWLGWGGVTWTDTWKYLWVYTWNRAPTMPLLACEGYIHQGVFSGSMSLRVTAIALLYCSFSLTVLAFCTIAIPVAVHIFGDLASFPIFGLRRAWLLPAVFLLNFGRPLPVIGIYPDMGFEPMSYSTHHFSMSTQGVVDSTSEVGKGKKGVRPREGVGRTNEEKSIKILTTREFRDHFRIPLGITIHSMESGPVSIEEESFNAIIFTKEQFNAKLHFPLPSLFKQFIHFTKIPPAFLHSNVVRILMGFSILNMLYHLDLSLLEVLFVYTIKMSQKEFFSFFAHILPLQLVIGLPDSTKGATKGHVVISGPWVGSYEHPTHVFEPRCSLGISGKRRRGRLVEWVDKASFDWLNKLFVISVGEQDHETLLIEQNLLTLCWDLESYVIPTLPRFVPRVLVPEEHFVLKDLSFYKEAREVDTKASFTAHPLIKKKSIFEPIEKALNLSPSPSFSAEVGIGSPSTGDSSDQKPEPEVPFINLDPEREEKEEIAPRLAADFKERHHKHLSEALPAAPYLR</sequence>
<name>A0A438GXT0_VITVI</name>
<reference evidence="3 4" key="1">
    <citation type="journal article" date="2018" name="PLoS Genet.">
        <title>Population sequencing reveals clonal diversity and ancestral inbreeding in the grapevine cultivar Chardonnay.</title>
        <authorList>
            <person name="Roach M.J."/>
            <person name="Johnson D.L."/>
            <person name="Bohlmann J."/>
            <person name="van Vuuren H.J."/>
            <person name="Jones S.J."/>
            <person name="Pretorius I.S."/>
            <person name="Schmidt S.A."/>
            <person name="Borneman A.R."/>
        </authorList>
    </citation>
    <scope>NUCLEOTIDE SEQUENCE [LARGE SCALE GENOMIC DNA]</scope>
    <source>
        <strain evidence="4">cv. Chardonnay</strain>
        <tissue evidence="3">Leaf</tissue>
    </source>
</reference>
<protein>
    <submittedName>
        <fullName evidence="3">Uncharacterized protein</fullName>
    </submittedName>
</protein>
<proteinExistence type="predicted"/>